<dbReference type="GO" id="GO:0008270">
    <property type="term" value="F:zinc ion binding"/>
    <property type="evidence" value="ECO:0007669"/>
    <property type="project" value="UniProtKB-UniRule"/>
</dbReference>
<feature type="binding site" evidence="6">
    <location>
        <position position="60"/>
    </location>
    <ligand>
        <name>Zn(2+)</name>
        <dbReference type="ChEBI" id="CHEBI:29105"/>
    </ligand>
</feature>
<feature type="compositionally biased region" description="Polar residues" evidence="7">
    <location>
        <begin position="259"/>
        <end position="270"/>
    </location>
</feature>
<name>A0AA39F1L7_9HYME</name>
<evidence type="ECO:0000259" key="9">
    <source>
        <dbReference type="PROSITE" id="PS51915"/>
    </source>
</evidence>
<evidence type="ECO:0000256" key="4">
    <source>
        <dbReference type="ARBA" id="ARBA00022833"/>
    </source>
</evidence>
<feature type="domain" description="C2H2-type" evidence="8">
    <location>
        <begin position="1137"/>
        <end position="1165"/>
    </location>
</feature>
<dbReference type="InterPro" id="IPR013087">
    <property type="entry name" value="Znf_C2H2_type"/>
</dbReference>
<reference evidence="10" key="2">
    <citation type="submission" date="2023-03" db="EMBL/GenBank/DDBJ databases">
        <authorList>
            <person name="Inwood S.N."/>
            <person name="Skelly J.G."/>
            <person name="Guhlin J."/>
            <person name="Harrop T.W.R."/>
            <person name="Goldson S.G."/>
            <person name="Dearden P.K."/>
        </authorList>
    </citation>
    <scope>NUCLEOTIDE SEQUENCE</scope>
    <source>
        <strain evidence="10">Irish</strain>
        <tissue evidence="10">Whole body</tissue>
    </source>
</reference>
<feature type="binding site" evidence="6">
    <location>
        <position position="17"/>
    </location>
    <ligand>
        <name>Zn(2+)</name>
        <dbReference type="ChEBI" id="CHEBI:29105"/>
    </ligand>
</feature>
<evidence type="ECO:0000256" key="1">
    <source>
        <dbReference type="ARBA" id="ARBA00022723"/>
    </source>
</evidence>
<evidence type="ECO:0000256" key="2">
    <source>
        <dbReference type="ARBA" id="ARBA00022737"/>
    </source>
</evidence>
<keyword evidence="4 6" id="KW-0862">Zinc</keyword>
<keyword evidence="2" id="KW-0677">Repeat</keyword>
<evidence type="ECO:0000256" key="7">
    <source>
        <dbReference type="SAM" id="MobiDB-lite"/>
    </source>
</evidence>
<protein>
    <recommendedName>
        <fullName evidence="12">Big zinc finger</fullName>
    </recommendedName>
</protein>
<feature type="domain" description="C2H2-type" evidence="8">
    <location>
        <begin position="502"/>
        <end position="530"/>
    </location>
</feature>
<feature type="domain" description="C2H2-type" evidence="8">
    <location>
        <begin position="831"/>
        <end position="859"/>
    </location>
</feature>
<dbReference type="PROSITE" id="PS51915">
    <property type="entry name" value="ZAD"/>
    <property type="match status" value="1"/>
</dbReference>
<feature type="binding site" evidence="6">
    <location>
        <position position="63"/>
    </location>
    <ligand>
        <name>Zn(2+)</name>
        <dbReference type="ChEBI" id="CHEBI:29105"/>
    </ligand>
</feature>
<dbReference type="Pfam" id="PF00096">
    <property type="entry name" value="zf-C2H2"/>
    <property type="match status" value="5"/>
</dbReference>
<feature type="domain" description="C2H2-type" evidence="8">
    <location>
        <begin position="691"/>
        <end position="719"/>
    </location>
</feature>
<dbReference type="InterPro" id="IPR012934">
    <property type="entry name" value="Znf_AD"/>
</dbReference>
<evidence type="ECO:0000256" key="5">
    <source>
        <dbReference type="PROSITE-ProRule" id="PRU00042"/>
    </source>
</evidence>
<feature type="binding site" evidence="6">
    <location>
        <position position="14"/>
    </location>
    <ligand>
        <name>Zn(2+)</name>
        <dbReference type="ChEBI" id="CHEBI:29105"/>
    </ligand>
</feature>
<dbReference type="SUPFAM" id="SSF57716">
    <property type="entry name" value="Glucocorticoid receptor-like (DNA-binding domain)"/>
    <property type="match status" value="1"/>
</dbReference>
<feature type="region of interest" description="Disordered" evidence="7">
    <location>
        <begin position="977"/>
        <end position="1001"/>
    </location>
</feature>
<feature type="domain" description="C2H2-type" evidence="8">
    <location>
        <begin position="1033"/>
        <end position="1061"/>
    </location>
</feature>
<evidence type="ECO:0000313" key="10">
    <source>
        <dbReference type="EMBL" id="KAK0160723.1"/>
    </source>
</evidence>
<dbReference type="Gene3D" id="3.40.1800.20">
    <property type="match status" value="1"/>
</dbReference>
<feature type="domain" description="C2H2-type" evidence="8">
    <location>
        <begin position="401"/>
        <end position="428"/>
    </location>
</feature>
<proteinExistence type="predicted"/>
<reference evidence="10" key="1">
    <citation type="journal article" date="2023" name="bioRxiv">
        <title>Scaffold-level genome assemblies of two parasitoid biocontrol wasps reveal the parthenogenesis mechanism and an associated novel virus.</title>
        <authorList>
            <person name="Inwood S."/>
            <person name="Skelly J."/>
            <person name="Guhlin J."/>
            <person name="Harrop T."/>
            <person name="Goldson S."/>
            <person name="Dearden P."/>
        </authorList>
    </citation>
    <scope>NUCLEOTIDE SEQUENCE</scope>
    <source>
        <strain evidence="10">Irish</strain>
        <tissue evidence="10">Whole body</tissue>
    </source>
</reference>
<dbReference type="Pfam" id="PF13912">
    <property type="entry name" value="zf-C2H2_6"/>
    <property type="match status" value="3"/>
</dbReference>
<evidence type="ECO:0000259" key="8">
    <source>
        <dbReference type="PROSITE" id="PS50157"/>
    </source>
</evidence>
<feature type="domain" description="C2H2-type" evidence="8">
    <location>
        <begin position="1079"/>
        <end position="1102"/>
    </location>
</feature>
<accession>A0AA39F1L7</accession>
<dbReference type="Gene3D" id="3.30.160.60">
    <property type="entry name" value="Classic Zinc Finger"/>
    <property type="match status" value="8"/>
</dbReference>
<comment type="caution">
    <text evidence="10">The sequence shown here is derived from an EMBL/GenBank/DDBJ whole genome shotgun (WGS) entry which is preliminary data.</text>
</comment>
<dbReference type="GO" id="GO:0000977">
    <property type="term" value="F:RNA polymerase II transcription regulatory region sequence-specific DNA binding"/>
    <property type="evidence" value="ECO:0007669"/>
    <property type="project" value="TreeGrafter"/>
</dbReference>
<feature type="region of interest" description="Disordered" evidence="7">
    <location>
        <begin position="194"/>
        <end position="222"/>
    </location>
</feature>
<dbReference type="GO" id="GO:0005634">
    <property type="term" value="C:nucleus"/>
    <property type="evidence" value="ECO:0007669"/>
    <property type="project" value="InterPro"/>
</dbReference>
<evidence type="ECO:0008006" key="12">
    <source>
        <dbReference type="Google" id="ProtNLM"/>
    </source>
</evidence>
<keyword evidence="11" id="KW-1185">Reference proteome</keyword>
<dbReference type="GO" id="GO:0000981">
    <property type="term" value="F:DNA-binding transcription factor activity, RNA polymerase II-specific"/>
    <property type="evidence" value="ECO:0007669"/>
    <property type="project" value="TreeGrafter"/>
</dbReference>
<dbReference type="SMART" id="SM00355">
    <property type="entry name" value="ZnF_C2H2"/>
    <property type="match status" value="21"/>
</dbReference>
<keyword evidence="3 5" id="KW-0863">Zinc-finger</keyword>
<dbReference type="SMART" id="SM00868">
    <property type="entry name" value="zf-AD"/>
    <property type="match status" value="2"/>
</dbReference>
<dbReference type="EMBL" id="JAQQBS010001423">
    <property type="protein sequence ID" value="KAK0160723.1"/>
    <property type="molecule type" value="Genomic_DNA"/>
</dbReference>
<organism evidence="10 11">
    <name type="scientific">Microctonus aethiopoides</name>
    <dbReference type="NCBI Taxonomy" id="144406"/>
    <lineage>
        <taxon>Eukaryota</taxon>
        <taxon>Metazoa</taxon>
        <taxon>Ecdysozoa</taxon>
        <taxon>Arthropoda</taxon>
        <taxon>Hexapoda</taxon>
        <taxon>Insecta</taxon>
        <taxon>Pterygota</taxon>
        <taxon>Neoptera</taxon>
        <taxon>Endopterygota</taxon>
        <taxon>Hymenoptera</taxon>
        <taxon>Apocrita</taxon>
        <taxon>Ichneumonoidea</taxon>
        <taxon>Braconidae</taxon>
        <taxon>Euphorinae</taxon>
        <taxon>Microctonus</taxon>
    </lineage>
</organism>
<dbReference type="AlphaFoldDB" id="A0AA39F1L7"/>
<dbReference type="Pfam" id="PF07776">
    <property type="entry name" value="zf-AD"/>
    <property type="match status" value="1"/>
</dbReference>
<dbReference type="PANTHER" id="PTHR24379">
    <property type="entry name" value="KRAB AND ZINC FINGER DOMAIN-CONTAINING"/>
    <property type="match status" value="1"/>
</dbReference>
<dbReference type="Proteomes" id="UP001168990">
    <property type="component" value="Unassembled WGS sequence"/>
</dbReference>
<evidence type="ECO:0000256" key="3">
    <source>
        <dbReference type="ARBA" id="ARBA00022771"/>
    </source>
</evidence>
<dbReference type="SUPFAM" id="SSF57667">
    <property type="entry name" value="beta-beta-alpha zinc fingers"/>
    <property type="match status" value="7"/>
</dbReference>
<feature type="domain" description="C2H2-type" evidence="8">
    <location>
        <begin position="662"/>
        <end position="690"/>
    </location>
</feature>
<feature type="region of interest" description="Disordered" evidence="7">
    <location>
        <begin position="257"/>
        <end position="298"/>
    </location>
</feature>
<feature type="compositionally biased region" description="Polar residues" evidence="7">
    <location>
        <begin position="977"/>
        <end position="991"/>
    </location>
</feature>
<dbReference type="InterPro" id="IPR036236">
    <property type="entry name" value="Znf_C2H2_sf"/>
</dbReference>
<feature type="domain" description="C2H2-type" evidence="8">
    <location>
        <begin position="751"/>
        <end position="778"/>
    </location>
</feature>
<dbReference type="PROSITE" id="PS00028">
    <property type="entry name" value="ZINC_FINGER_C2H2_1"/>
    <property type="match status" value="19"/>
</dbReference>
<dbReference type="PROSITE" id="PS50157">
    <property type="entry name" value="ZINC_FINGER_C2H2_2"/>
    <property type="match status" value="15"/>
</dbReference>
<keyword evidence="1 6" id="KW-0479">Metal-binding</keyword>
<feature type="compositionally biased region" description="Basic residues" evidence="7">
    <location>
        <begin position="211"/>
        <end position="222"/>
    </location>
</feature>
<evidence type="ECO:0000256" key="6">
    <source>
        <dbReference type="PROSITE-ProRule" id="PRU01263"/>
    </source>
</evidence>
<dbReference type="PANTHER" id="PTHR24379:SF127">
    <property type="entry name" value="BLOODY FINGERS-RELATED"/>
    <property type="match status" value="1"/>
</dbReference>
<sequence>MDDVVELDNVRNLCRLCLSTDEPRSPIFGVQESSVPLVEKIQACLSIEVLSNDKLSTLICINCTKSVNQWHTYKESCLQSQEKLQRWLSMQTKASAALIAAIKPEPMDIEIYEDNIEIVEMPEDGSETMNDRRTDNVSCMNNSGKERINNNPERLLHQSEIKSEPIDDDEVECNIENDSVNESELLINPMALGANKNMEPDSTQKFNAARGSKKKIRRGPHTHFRGVKVYKQRCPHCHLNLHSKTAYAKHVERYHRNLSHSSKNPSQSGPRNGGMTYINKDDEQQQQQKANNDAEDEEMIEDVEEELVSLEKDAPLTKVQESIISQLKTFSCYACQQSFNDRRSTLNHIRQHMPDLRPYTCIACLTEFPDRSIYKLHCGASFECAMKIALVVPKHGTEKYFTCNMCLRPMPNRKELISHLSKHSDRQYEQLTAPVKLPPKLKSITSSGTKSTTIKTLLPYRNGDPAHNHTCDYCGMIYRYKPNMVKHQDLCKRLSPDERSSYRCVHCGMTFLVFKKFQSHLATEHNKKDIVCYVCNTKFKFSNEFLVHHQKHRLAIRPSDGQTSWNKVTTTKFGCTSCPKEFSTRAELSEHRNTHLKMKIFSCTVCRRMFGNSQSLQEHMNDHGPTEVDPDISAADFLEQGESEDPNTSAWPVNLDPAGRSTECTQCGKSFANYPNLRRHIRSAHSGNEHFNCFKCTKTFRNENEWNDHCERAHKENSTGYRCNYCKKKFDNRESMELHQRNVHALTDDCMACDICGKEFGNETSLKIHRGHHFRRDSRLSIRNMPHPMDQVQVEINDEPVASSLSILKSPKVKKSFSNGSSPKATTSGNLQCQVCDDRFTDVQDLRKHLWDIHCAKNKPEKSFAGDLQCELCTNLFADQKSLDDHMNWHKDNPILSDGLQRPVDISCDICGKFYSSLKALWKHKKLHKSTATAGLKFSSIKKPLPTQFPCPVCRKVFGNETSMKKHKAAAHFTRRTISSFTSPTRKPSTSQDDDDIKPKRPKLDFDIIRKAYNLGEPSSSNFSSNNSSKKPVTCSICKKLLPSMSSLYKHRQNVHKQDLSKSLPSALSDEIIEQQSGVPCTGCDKIFSNTSNMKQHYTKVHGNGGKHYCNMEGCNEVFNSPLAKQTHEKTHMNILYSCNLCSRHMFTRIAMNKHLTSEHKSEYQPSIEKSLYKKTDLNSYVVKGAEGRVCPMCNITYPNIKAMKIHYVKIHENNS</sequence>
<feature type="domain" description="C2H2-type" evidence="8">
    <location>
        <begin position="949"/>
        <end position="977"/>
    </location>
</feature>
<evidence type="ECO:0000313" key="11">
    <source>
        <dbReference type="Proteomes" id="UP001168990"/>
    </source>
</evidence>
<feature type="domain" description="C2H2-type" evidence="8">
    <location>
        <begin position="330"/>
        <end position="352"/>
    </location>
</feature>
<feature type="domain" description="C2H2-type" evidence="8">
    <location>
        <begin position="721"/>
        <end position="749"/>
    </location>
</feature>
<feature type="domain" description="C2H2-type" evidence="8">
    <location>
        <begin position="906"/>
        <end position="933"/>
    </location>
</feature>
<feature type="domain" description="C2H2-type" evidence="8">
    <location>
        <begin position="573"/>
        <end position="600"/>
    </location>
</feature>
<gene>
    <name evidence="10" type="ORF">PV328_008099</name>
</gene>
<feature type="domain" description="C2H2-type" evidence="8">
    <location>
        <begin position="601"/>
        <end position="623"/>
    </location>
</feature>
<feature type="domain" description="ZAD" evidence="9">
    <location>
        <begin position="12"/>
        <end position="87"/>
    </location>
</feature>